<dbReference type="InterPro" id="IPR009296">
    <property type="entry name" value="DUF951"/>
</dbReference>
<evidence type="ECO:0000313" key="1">
    <source>
        <dbReference type="EMBL" id="PSR33947.1"/>
    </source>
</evidence>
<gene>
    <name evidence="1" type="ORF">C7B46_07460</name>
</gene>
<comment type="caution">
    <text evidence="1">The sequence shown here is derived from an EMBL/GenBank/DDBJ whole genome shotgun (WGS) entry which is preliminary data.</text>
</comment>
<reference evidence="1 2" key="1">
    <citation type="journal article" date="2014" name="BMC Genomics">
        <title>Comparison of environmental and isolate Sulfobacillus genomes reveals diverse carbon, sulfur, nitrogen, and hydrogen metabolisms.</title>
        <authorList>
            <person name="Justice N.B."/>
            <person name="Norman A."/>
            <person name="Brown C.T."/>
            <person name="Singh A."/>
            <person name="Thomas B.C."/>
            <person name="Banfield J.F."/>
        </authorList>
    </citation>
    <scope>NUCLEOTIDE SEQUENCE [LARGE SCALE GENOMIC DNA]</scope>
    <source>
        <strain evidence="1">AMDSBA4</strain>
    </source>
</reference>
<organism evidence="1 2">
    <name type="scientific">Sulfobacillus benefaciens</name>
    <dbReference type="NCBI Taxonomy" id="453960"/>
    <lineage>
        <taxon>Bacteria</taxon>
        <taxon>Bacillati</taxon>
        <taxon>Bacillota</taxon>
        <taxon>Clostridia</taxon>
        <taxon>Eubacteriales</taxon>
        <taxon>Clostridiales Family XVII. Incertae Sedis</taxon>
        <taxon>Sulfobacillus</taxon>
    </lineage>
</organism>
<dbReference type="AlphaFoldDB" id="A0A2T2XHJ7"/>
<proteinExistence type="predicted"/>
<dbReference type="PIRSF" id="PIRSF037263">
    <property type="entry name" value="DUF951_bac"/>
    <property type="match status" value="1"/>
</dbReference>
<dbReference type="Proteomes" id="UP000242972">
    <property type="component" value="Unassembled WGS sequence"/>
</dbReference>
<dbReference type="Pfam" id="PF06107">
    <property type="entry name" value="DUF951"/>
    <property type="match status" value="1"/>
</dbReference>
<dbReference type="PANTHER" id="PTHR38455">
    <property type="entry name" value="HYPOTHETICAL CYTOSOLIC PROTEIN"/>
    <property type="match status" value="1"/>
</dbReference>
<dbReference type="EMBL" id="PXYW01000014">
    <property type="protein sequence ID" value="PSR33947.1"/>
    <property type="molecule type" value="Genomic_DNA"/>
</dbReference>
<protein>
    <submittedName>
        <fullName evidence="1">DUF951 domain-containing protein</fullName>
    </submittedName>
</protein>
<sequence length="68" mass="7886">MNKVQYYLNDIVELKKPHPCGSKTWQVTRTGIDFALRCQGCGHRIMISRKDFERAVKRVISSDHQTPP</sequence>
<accession>A0A2T2XHJ7</accession>
<evidence type="ECO:0000313" key="2">
    <source>
        <dbReference type="Proteomes" id="UP000242972"/>
    </source>
</evidence>
<dbReference type="PANTHER" id="PTHR38455:SF1">
    <property type="entry name" value="DUF951 DOMAIN-CONTAINING PROTEIN"/>
    <property type="match status" value="1"/>
</dbReference>
<name>A0A2T2XHJ7_9FIRM</name>